<keyword evidence="1" id="KW-0805">Transcription regulation</keyword>
<dbReference type="SMART" id="SM00347">
    <property type="entry name" value="HTH_MARR"/>
    <property type="match status" value="1"/>
</dbReference>
<dbReference type="InterPro" id="IPR036390">
    <property type="entry name" value="WH_DNA-bd_sf"/>
</dbReference>
<dbReference type="GO" id="GO:0003677">
    <property type="term" value="F:DNA binding"/>
    <property type="evidence" value="ECO:0007669"/>
    <property type="project" value="UniProtKB-KW"/>
</dbReference>
<gene>
    <name evidence="5" type="ORF">ERS852406_02350</name>
</gene>
<dbReference type="InterPro" id="IPR023187">
    <property type="entry name" value="Tscrpt_reg_MarR-type_CS"/>
</dbReference>
<dbReference type="RefSeq" id="WP_055228130.1">
    <property type="nucleotide sequence ID" value="NZ_CYYV01000011.1"/>
</dbReference>
<dbReference type="AlphaFoldDB" id="A0A174GH54"/>
<reference evidence="5 6" key="1">
    <citation type="submission" date="2015-09" db="EMBL/GenBank/DDBJ databases">
        <authorList>
            <consortium name="Pathogen Informatics"/>
        </authorList>
    </citation>
    <scope>NUCLEOTIDE SEQUENCE [LARGE SCALE GENOMIC DNA]</scope>
    <source>
        <strain evidence="5 6">2789STDY5608849</strain>
    </source>
</reference>
<dbReference type="Pfam" id="PF12802">
    <property type="entry name" value="MarR_2"/>
    <property type="match status" value="1"/>
</dbReference>
<name>A0A174GH54_9FIRM</name>
<dbReference type="PROSITE" id="PS01117">
    <property type="entry name" value="HTH_MARR_1"/>
    <property type="match status" value="1"/>
</dbReference>
<sequence length="170" mass="19336">MDPTERKITKIAREAGKFTVQAMKEEGIGTAEFDFIHLVRHHPGITQTEVREQLKIDKGAAARRAASLEAKGYLIRKPNPWDGRSQLLYATEKAETLKNSKAEIETVFYEWLLLELPEKEAESFCETLDKLYWKSKRERQNHFAELSKILSEKADKTIKAPAEGGSSDEG</sequence>
<evidence type="ECO:0000256" key="2">
    <source>
        <dbReference type="ARBA" id="ARBA00023125"/>
    </source>
</evidence>
<organism evidence="5 6">
    <name type="scientific">Fusicatenibacter saccharivorans</name>
    <dbReference type="NCBI Taxonomy" id="1150298"/>
    <lineage>
        <taxon>Bacteria</taxon>
        <taxon>Bacillati</taxon>
        <taxon>Bacillota</taxon>
        <taxon>Clostridia</taxon>
        <taxon>Lachnospirales</taxon>
        <taxon>Lachnospiraceae</taxon>
        <taxon>Fusicatenibacter</taxon>
    </lineage>
</organism>
<dbReference type="Proteomes" id="UP000095706">
    <property type="component" value="Unassembled WGS sequence"/>
</dbReference>
<dbReference type="PANTHER" id="PTHR42756">
    <property type="entry name" value="TRANSCRIPTIONAL REGULATOR, MARR"/>
    <property type="match status" value="1"/>
</dbReference>
<keyword evidence="2 5" id="KW-0238">DNA-binding</keyword>
<dbReference type="InterPro" id="IPR036388">
    <property type="entry name" value="WH-like_DNA-bd_sf"/>
</dbReference>
<protein>
    <submittedName>
        <fullName evidence="5">DNA-binding transcriptional repressor MarR</fullName>
    </submittedName>
</protein>
<evidence type="ECO:0000256" key="3">
    <source>
        <dbReference type="ARBA" id="ARBA00023163"/>
    </source>
</evidence>
<evidence type="ECO:0000313" key="6">
    <source>
        <dbReference type="Proteomes" id="UP000095706"/>
    </source>
</evidence>
<keyword evidence="3" id="KW-0804">Transcription</keyword>
<accession>A0A174GH54</accession>
<proteinExistence type="predicted"/>
<dbReference type="EMBL" id="CYYV01000011">
    <property type="protein sequence ID" value="CUO59795.1"/>
    <property type="molecule type" value="Genomic_DNA"/>
</dbReference>
<evidence type="ECO:0000256" key="1">
    <source>
        <dbReference type="ARBA" id="ARBA00023015"/>
    </source>
</evidence>
<dbReference type="InterPro" id="IPR000835">
    <property type="entry name" value="HTH_MarR-typ"/>
</dbReference>
<dbReference type="GO" id="GO:0003700">
    <property type="term" value="F:DNA-binding transcription factor activity"/>
    <property type="evidence" value="ECO:0007669"/>
    <property type="project" value="InterPro"/>
</dbReference>
<dbReference type="PROSITE" id="PS50995">
    <property type="entry name" value="HTH_MARR_2"/>
    <property type="match status" value="1"/>
</dbReference>
<dbReference type="SUPFAM" id="SSF46785">
    <property type="entry name" value="Winged helix' DNA-binding domain"/>
    <property type="match status" value="1"/>
</dbReference>
<dbReference type="Gene3D" id="1.10.10.10">
    <property type="entry name" value="Winged helix-like DNA-binding domain superfamily/Winged helix DNA-binding domain"/>
    <property type="match status" value="1"/>
</dbReference>
<feature type="domain" description="HTH marR-type" evidence="4">
    <location>
        <begin position="1"/>
        <end position="133"/>
    </location>
</feature>
<evidence type="ECO:0000313" key="5">
    <source>
        <dbReference type="EMBL" id="CUO59795.1"/>
    </source>
</evidence>
<dbReference type="PANTHER" id="PTHR42756:SF1">
    <property type="entry name" value="TRANSCRIPTIONAL REPRESSOR OF EMRAB OPERON"/>
    <property type="match status" value="1"/>
</dbReference>
<evidence type="ECO:0000259" key="4">
    <source>
        <dbReference type="PROSITE" id="PS50995"/>
    </source>
</evidence>
<dbReference type="PRINTS" id="PR00598">
    <property type="entry name" value="HTHMARR"/>
</dbReference>